<feature type="compositionally biased region" description="Polar residues" evidence="1">
    <location>
        <begin position="95"/>
        <end position="106"/>
    </location>
</feature>
<dbReference type="RefSeq" id="WP_190477117.1">
    <property type="nucleotide sequence ID" value="NZ_JACJSG010000042.1"/>
</dbReference>
<feature type="region of interest" description="Disordered" evidence="1">
    <location>
        <begin position="94"/>
        <end position="146"/>
    </location>
</feature>
<evidence type="ECO:0000313" key="3">
    <source>
        <dbReference type="Proteomes" id="UP000661112"/>
    </source>
</evidence>
<name>A0ABR8DBP5_9NOST</name>
<gene>
    <name evidence="2" type="ORF">H6G83_25355</name>
</gene>
<comment type="caution">
    <text evidence="2">The sequence shown here is derived from an EMBL/GenBank/DDBJ whole genome shotgun (WGS) entry which is preliminary data.</text>
</comment>
<evidence type="ECO:0000313" key="2">
    <source>
        <dbReference type="EMBL" id="MBD2503893.1"/>
    </source>
</evidence>
<evidence type="ECO:0000256" key="1">
    <source>
        <dbReference type="SAM" id="MobiDB-lite"/>
    </source>
</evidence>
<proteinExistence type="predicted"/>
<sequence length="146" mass="16594">MDNKPIEYRCRIALEPEDFNSALVQFLKAKDSKAFTERDKVYSAVAAYWMPFAMRNAGFTDDESKQSAKEAVYRLTLHIRYLAQSFGLELEEATPQLSSNSKSLPSLTKDEDFEDSIESLSTSESEDVSEPSIHHDDDSAFEEMFS</sequence>
<reference evidence="2 3" key="1">
    <citation type="journal article" date="2020" name="ISME J.">
        <title>Comparative genomics reveals insights into cyanobacterial evolution and habitat adaptation.</title>
        <authorList>
            <person name="Chen M.Y."/>
            <person name="Teng W.K."/>
            <person name="Zhao L."/>
            <person name="Hu C.X."/>
            <person name="Zhou Y.K."/>
            <person name="Han B.P."/>
            <person name="Song L.R."/>
            <person name="Shu W.S."/>
        </authorList>
    </citation>
    <scope>NUCLEOTIDE SEQUENCE [LARGE SCALE GENOMIC DNA]</scope>
    <source>
        <strain evidence="2 3">FACHB-119</strain>
    </source>
</reference>
<dbReference type="Proteomes" id="UP000661112">
    <property type="component" value="Unassembled WGS sequence"/>
</dbReference>
<organism evidence="2 3">
    <name type="scientific">Anabaena azotica FACHB-119</name>
    <dbReference type="NCBI Taxonomy" id="947527"/>
    <lineage>
        <taxon>Bacteria</taxon>
        <taxon>Bacillati</taxon>
        <taxon>Cyanobacteriota</taxon>
        <taxon>Cyanophyceae</taxon>
        <taxon>Nostocales</taxon>
        <taxon>Nostocaceae</taxon>
        <taxon>Anabaena</taxon>
        <taxon>Anabaena azotica</taxon>
    </lineage>
</organism>
<dbReference type="EMBL" id="JACJSG010000042">
    <property type="protein sequence ID" value="MBD2503893.1"/>
    <property type="molecule type" value="Genomic_DNA"/>
</dbReference>
<accession>A0ABR8DBP5</accession>
<keyword evidence="3" id="KW-1185">Reference proteome</keyword>
<protein>
    <submittedName>
        <fullName evidence="2">Uncharacterized protein</fullName>
    </submittedName>
</protein>